<comment type="caution">
    <text evidence="1">The sequence shown here is derived from an EMBL/GenBank/DDBJ whole genome shotgun (WGS) entry which is preliminary data.</text>
</comment>
<dbReference type="RefSeq" id="WP_169100654.1">
    <property type="nucleotide sequence ID" value="NZ_JABBVZ010000050.1"/>
</dbReference>
<sequence length="94" mass="10929">MIRERIDARIEKRLEAVIEPHIETWLHRFFRSDRGQSLIAEVTADFLVSWMKPGEGKSGGYFQRTLVDLVQQMAETDPDFRNAVIDALNPHFKS</sequence>
<evidence type="ECO:0000313" key="2">
    <source>
        <dbReference type="Proteomes" id="UP000533476"/>
    </source>
</evidence>
<reference evidence="1 2" key="1">
    <citation type="submission" date="2020-04" db="EMBL/GenBank/DDBJ databases">
        <authorList>
            <person name="Zhang R."/>
            <person name="Schippers A."/>
        </authorList>
    </citation>
    <scope>NUCLEOTIDE SEQUENCE [LARGE SCALE GENOMIC DNA]</scope>
    <source>
        <strain evidence="1 2">DSM 109850</strain>
    </source>
</reference>
<dbReference type="EMBL" id="JABBVZ010000050">
    <property type="protein sequence ID" value="NMP23405.1"/>
    <property type="molecule type" value="Genomic_DNA"/>
</dbReference>
<name>A0A7Y0Q3H8_9FIRM</name>
<protein>
    <submittedName>
        <fullName evidence="1">Uncharacterized protein</fullName>
    </submittedName>
</protein>
<keyword evidence="2" id="KW-1185">Reference proteome</keyword>
<proteinExistence type="predicted"/>
<dbReference type="AlphaFoldDB" id="A0A7Y0Q3H8"/>
<evidence type="ECO:0000313" key="1">
    <source>
        <dbReference type="EMBL" id="NMP23405.1"/>
    </source>
</evidence>
<gene>
    <name evidence="1" type="ORF">HIJ39_13750</name>
</gene>
<organism evidence="1 2">
    <name type="scientific">Sulfobacillus harzensis</name>
    <dbReference type="NCBI Taxonomy" id="2729629"/>
    <lineage>
        <taxon>Bacteria</taxon>
        <taxon>Bacillati</taxon>
        <taxon>Bacillota</taxon>
        <taxon>Clostridia</taxon>
        <taxon>Eubacteriales</taxon>
        <taxon>Clostridiales Family XVII. Incertae Sedis</taxon>
        <taxon>Sulfobacillus</taxon>
    </lineage>
</organism>
<accession>A0A7Y0Q3H8</accession>
<dbReference type="Proteomes" id="UP000533476">
    <property type="component" value="Unassembled WGS sequence"/>
</dbReference>